<dbReference type="InterPro" id="IPR007213">
    <property type="entry name" value="Ppm1/Ppm2/Tcmp"/>
</dbReference>
<evidence type="ECO:0000256" key="7">
    <source>
        <dbReference type="SAM" id="MobiDB-lite"/>
    </source>
</evidence>
<evidence type="ECO:0000313" key="9">
    <source>
        <dbReference type="Proteomes" id="UP000741013"/>
    </source>
</evidence>
<organism evidence="8 9">
    <name type="scientific">Amycolatopsis magusensis</name>
    <dbReference type="NCBI Taxonomy" id="882444"/>
    <lineage>
        <taxon>Bacteria</taxon>
        <taxon>Bacillati</taxon>
        <taxon>Actinomycetota</taxon>
        <taxon>Actinomycetes</taxon>
        <taxon>Pseudonocardiales</taxon>
        <taxon>Pseudonocardiaceae</taxon>
        <taxon>Amycolatopsis</taxon>
    </lineage>
</organism>
<dbReference type="EC" id="2.1.1.-" evidence="6"/>
<dbReference type="GO" id="GO:0008168">
    <property type="term" value="F:methyltransferase activity"/>
    <property type="evidence" value="ECO:0007669"/>
    <property type="project" value="UniProtKB-KW"/>
</dbReference>
<proteinExistence type="inferred from homology"/>
<keyword evidence="5 6" id="KW-0949">S-adenosyl-L-methionine</keyword>
<evidence type="ECO:0000256" key="6">
    <source>
        <dbReference type="RuleBase" id="RU362030"/>
    </source>
</evidence>
<evidence type="ECO:0000256" key="4">
    <source>
        <dbReference type="ARBA" id="ARBA00022679"/>
    </source>
</evidence>
<dbReference type="InterPro" id="IPR029063">
    <property type="entry name" value="SAM-dependent_MTases_sf"/>
</dbReference>
<evidence type="ECO:0000256" key="5">
    <source>
        <dbReference type="ARBA" id="ARBA00022691"/>
    </source>
</evidence>
<comment type="function">
    <text evidence="1 6">Exhibits S-adenosyl-L-methionine-dependent methyltransferase activity.</text>
</comment>
<dbReference type="GO" id="GO:0032259">
    <property type="term" value="P:methylation"/>
    <property type="evidence" value="ECO:0007669"/>
    <property type="project" value="UniProtKB-KW"/>
</dbReference>
<name>A0ABS4Q1J2_9PSEU</name>
<keyword evidence="9" id="KW-1185">Reference proteome</keyword>
<comment type="similarity">
    <text evidence="2 6">Belongs to the UPF0677 family.</text>
</comment>
<dbReference type="Pfam" id="PF04072">
    <property type="entry name" value="LCM"/>
    <property type="match status" value="1"/>
</dbReference>
<dbReference type="PANTHER" id="PTHR43619:SF2">
    <property type="entry name" value="S-ADENOSYL-L-METHIONINE-DEPENDENT METHYLTRANSFERASES SUPERFAMILY PROTEIN"/>
    <property type="match status" value="1"/>
</dbReference>
<protein>
    <recommendedName>
        <fullName evidence="6">S-adenosyl-L-methionine-dependent methyltransferase</fullName>
        <ecNumber evidence="6">2.1.1.-</ecNumber>
    </recommendedName>
</protein>
<dbReference type="Proteomes" id="UP000741013">
    <property type="component" value="Unassembled WGS sequence"/>
</dbReference>
<dbReference type="Gene3D" id="3.40.50.150">
    <property type="entry name" value="Vaccinia Virus protein VP39"/>
    <property type="match status" value="1"/>
</dbReference>
<evidence type="ECO:0000256" key="2">
    <source>
        <dbReference type="ARBA" id="ARBA00008138"/>
    </source>
</evidence>
<dbReference type="InterPro" id="IPR011610">
    <property type="entry name" value="SAM_mthyl_Trfase_ML2640-like"/>
</dbReference>
<feature type="region of interest" description="Disordered" evidence="7">
    <location>
        <begin position="245"/>
        <end position="283"/>
    </location>
</feature>
<comment type="caution">
    <text evidence="8">The sequence shown here is derived from an EMBL/GenBank/DDBJ whole genome shotgun (WGS) entry which is preliminary data.</text>
</comment>
<keyword evidence="3 6" id="KW-0489">Methyltransferase</keyword>
<evidence type="ECO:0000256" key="3">
    <source>
        <dbReference type="ARBA" id="ARBA00022603"/>
    </source>
</evidence>
<dbReference type="NCBIfam" id="TIGR00027">
    <property type="entry name" value="mthyl_TIGR00027"/>
    <property type="match status" value="1"/>
</dbReference>
<keyword evidence="4" id="KW-0808">Transferase</keyword>
<sequence>MVAAARAIETRRPDALAQDVYAEHFVRGARSSAGWPVRPEEVPDGEANPLWGRLGRYFGLRTRVLDDHLLQSTRAGARQVVLLGAGLDTRAYRLDWPPGCSVFEVDRGEVLAFKHEVLDGLGATPKVVRRPIGADLCADWAEALLGNGFDPAVPCTWLAEGVLLYLPNLAERGLIDTVDRLSAAGGTLAYEVKVGWEQPEVRDNPVYSSTKQQIGVDLLALFDREPRPDSAQDLSSRGWTTSVHTPFDFTRRHGRGPRPEPNDALASNRWVFAGTGQRSPRPG</sequence>
<dbReference type="EMBL" id="JAGGMS010000001">
    <property type="protein sequence ID" value="MBP2185458.1"/>
    <property type="molecule type" value="Genomic_DNA"/>
</dbReference>
<dbReference type="SUPFAM" id="SSF53335">
    <property type="entry name" value="S-adenosyl-L-methionine-dependent methyltransferases"/>
    <property type="match status" value="1"/>
</dbReference>
<accession>A0ABS4Q1J2</accession>
<evidence type="ECO:0000313" key="8">
    <source>
        <dbReference type="EMBL" id="MBP2185458.1"/>
    </source>
</evidence>
<gene>
    <name evidence="8" type="ORF">JOM49_006984</name>
</gene>
<evidence type="ECO:0000256" key="1">
    <source>
        <dbReference type="ARBA" id="ARBA00003907"/>
    </source>
</evidence>
<dbReference type="PANTHER" id="PTHR43619">
    <property type="entry name" value="S-ADENOSYL-L-METHIONINE-DEPENDENT METHYLTRANSFERASE YKTD-RELATED"/>
    <property type="match status" value="1"/>
</dbReference>
<reference evidence="8 9" key="1">
    <citation type="submission" date="2021-03" db="EMBL/GenBank/DDBJ databases">
        <title>Sequencing the genomes of 1000 actinobacteria strains.</title>
        <authorList>
            <person name="Klenk H.-P."/>
        </authorList>
    </citation>
    <scope>NUCLEOTIDE SEQUENCE [LARGE SCALE GENOMIC DNA]</scope>
    <source>
        <strain evidence="8 9">DSM 45510</strain>
    </source>
</reference>